<dbReference type="CDD" id="cd03801">
    <property type="entry name" value="GT4_PimA-like"/>
    <property type="match status" value="1"/>
</dbReference>
<dbReference type="InterPro" id="IPR050194">
    <property type="entry name" value="Glycosyltransferase_grp1"/>
</dbReference>
<accession>B1C0P5</accession>
<evidence type="ECO:0000259" key="1">
    <source>
        <dbReference type="Pfam" id="PF00534"/>
    </source>
</evidence>
<dbReference type="InterPro" id="IPR001296">
    <property type="entry name" value="Glyco_trans_1"/>
</dbReference>
<organism evidence="2 3">
    <name type="scientific">Thomasclavelia spiroformis DSM 1552</name>
    <dbReference type="NCBI Taxonomy" id="428126"/>
    <lineage>
        <taxon>Bacteria</taxon>
        <taxon>Bacillati</taxon>
        <taxon>Bacillota</taxon>
        <taxon>Erysipelotrichia</taxon>
        <taxon>Erysipelotrichales</taxon>
        <taxon>Coprobacillaceae</taxon>
        <taxon>Thomasclavelia</taxon>
    </lineage>
</organism>
<dbReference type="EC" id="2.4.-.-" evidence="2"/>
<dbReference type="CAZy" id="GT4">
    <property type="family name" value="Glycosyltransferase Family 4"/>
</dbReference>
<protein>
    <submittedName>
        <fullName evidence="2">Glycosyltransferase, group 1 family protein</fullName>
        <ecNumber evidence="2">2.4.-.-</ecNumber>
    </submittedName>
</protein>
<dbReference type="SUPFAM" id="SSF53756">
    <property type="entry name" value="UDP-Glycosyltransferase/glycogen phosphorylase"/>
    <property type="match status" value="1"/>
</dbReference>
<dbReference type="GeneID" id="94017602"/>
<dbReference type="GO" id="GO:0016757">
    <property type="term" value="F:glycosyltransferase activity"/>
    <property type="evidence" value="ECO:0007669"/>
    <property type="project" value="UniProtKB-KW"/>
</dbReference>
<reference evidence="2" key="2">
    <citation type="submission" date="2014-06" db="EMBL/GenBank/DDBJ databases">
        <title>Draft genome sequence of Clostridium spiroforme (DSM 1552).</title>
        <authorList>
            <person name="Sudarsanam P."/>
            <person name="Ley R."/>
            <person name="Guruge J."/>
            <person name="Turnbaugh P.J."/>
            <person name="Mahowald M."/>
            <person name="Liep D."/>
            <person name="Gordon J."/>
        </authorList>
    </citation>
    <scope>NUCLEOTIDE SEQUENCE</scope>
    <source>
        <strain evidence="2">DSM 1552</strain>
    </source>
</reference>
<name>B1C0P5_9FIRM</name>
<gene>
    <name evidence="2" type="ORF">CLOSPI_00774</name>
</gene>
<dbReference type="EMBL" id="ABIK02000006">
    <property type="protein sequence ID" value="EDS75380.1"/>
    <property type="molecule type" value="Genomic_DNA"/>
</dbReference>
<evidence type="ECO:0000313" key="2">
    <source>
        <dbReference type="EMBL" id="EDS75380.1"/>
    </source>
</evidence>
<dbReference type="STRING" id="428126.CLOSPI_00774"/>
<comment type="caution">
    <text evidence="2">The sequence shown here is derived from an EMBL/GenBank/DDBJ whole genome shotgun (WGS) entry which is preliminary data.</text>
</comment>
<dbReference type="OrthoDB" id="9815550at2"/>
<keyword evidence="2" id="KW-0328">Glycosyltransferase</keyword>
<dbReference type="RefSeq" id="WP_004609251.1">
    <property type="nucleotide sequence ID" value="NZ_CP102275.1"/>
</dbReference>
<dbReference type="eggNOG" id="COG0438">
    <property type="taxonomic scope" value="Bacteria"/>
</dbReference>
<dbReference type="HOGENOM" id="CLU_060301_0_0_9"/>
<keyword evidence="3" id="KW-1185">Reference proteome</keyword>
<sequence length="385" mass="45013">MIIAFFSNYLSHHQLPFSEEMNKIRDCEYYFISCEPFNDERIKLGWKSENKKNYELRPYESQEDYIKAKKLALDCDIMIWGSASYEYIKIRKKSGKIYFRYSERLLKSGIKKSILSLNFIRYIKLNILLRSKNAYLLSASAYAPFDYKITMGKFANMYKWGYFPETKQYESIDNLILNKDKISILWTGRLIEWKHPEFAIELSKKLKDNGVEFNLNIIGDGPLKIQLSEMIKHFNLKAEIHLLGAMTTEEVRMYMEKSKFFLFTSDYNEGWGAVLNEAMNSGCVVFSSDAIGSTKYLIEDGINGFEYCDGNMDDLINKFKCIYNDIEKSHEIGKNAYLTIKTKWSAKESALRFFKLCQCVTADKNYNIKDGPLSKAKVIIPKKIW</sequence>
<dbReference type="Pfam" id="PF00534">
    <property type="entry name" value="Glycos_transf_1"/>
    <property type="match status" value="1"/>
</dbReference>
<dbReference type="AlphaFoldDB" id="B1C0P5"/>
<dbReference type="PANTHER" id="PTHR45947">
    <property type="entry name" value="SULFOQUINOVOSYL TRANSFERASE SQD2"/>
    <property type="match status" value="1"/>
</dbReference>
<keyword evidence="2" id="KW-0808">Transferase</keyword>
<feature type="domain" description="Glycosyl transferase family 1" evidence="1">
    <location>
        <begin position="174"/>
        <end position="337"/>
    </location>
</feature>
<dbReference type="Gene3D" id="3.40.50.2000">
    <property type="entry name" value="Glycogen Phosphorylase B"/>
    <property type="match status" value="1"/>
</dbReference>
<reference evidence="2" key="1">
    <citation type="submission" date="2008-02" db="EMBL/GenBank/DDBJ databases">
        <authorList>
            <person name="Fulton L."/>
            <person name="Clifton S."/>
            <person name="Fulton B."/>
            <person name="Xu J."/>
            <person name="Minx P."/>
            <person name="Pepin K.H."/>
            <person name="Johnson M."/>
            <person name="Thiruvilangam P."/>
            <person name="Bhonagiri V."/>
            <person name="Nash W.E."/>
            <person name="Mardis E.R."/>
            <person name="Wilson R.K."/>
        </authorList>
    </citation>
    <scope>NUCLEOTIDE SEQUENCE [LARGE SCALE GENOMIC DNA]</scope>
    <source>
        <strain evidence="2">DSM 1552</strain>
    </source>
</reference>
<proteinExistence type="predicted"/>
<dbReference type="Proteomes" id="UP000004910">
    <property type="component" value="Unassembled WGS sequence"/>
</dbReference>
<evidence type="ECO:0000313" key="3">
    <source>
        <dbReference type="Proteomes" id="UP000004910"/>
    </source>
</evidence>
<dbReference type="PANTHER" id="PTHR45947:SF3">
    <property type="entry name" value="SULFOQUINOVOSYL TRANSFERASE SQD2"/>
    <property type="match status" value="1"/>
</dbReference>